<evidence type="ECO:0000313" key="9">
    <source>
        <dbReference type="Proteomes" id="UP000019132"/>
    </source>
</evidence>
<evidence type="ECO:0000256" key="2">
    <source>
        <dbReference type="ARBA" id="ARBA00013064"/>
    </source>
</evidence>
<keyword evidence="6" id="KW-0131">Cell cycle</keyword>
<dbReference type="GO" id="GO:0051301">
    <property type="term" value="P:cell division"/>
    <property type="evidence" value="ECO:0007669"/>
    <property type="project" value="UniProtKB-KW"/>
</dbReference>
<dbReference type="PANTHER" id="PTHR10828">
    <property type="entry name" value="M-PHASE INDUCER PHOSPHATASE DUAL SPECIFICITY PHOSPHATASE CDC25"/>
    <property type="match status" value="1"/>
</dbReference>
<dbReference type="Pfam" id="PF00581">
    <property type="entry name" value="Rhodanese"/>
    <property type="match status" value="1"/>
</dbReference>
<comment type="similarity">
    <text evidence="1">Belongs to the MPI phosphatase family.</text>
</comment>
<organism evidence="8 9">
    <name type="scientific">Globisporangium ultimum (strain ATCC 200006 / CBS 805.95 / DAOM BR144)</name>
    <name type="common">Pythium ultimum</name>
    <dbReference type="NCBI Taxonomy" id="431595"/>
    <lineage>
        <taxon>Eukaryota</taxon>
        <taxon>Sar</taxon>
        <taxon>Stramenopiles</taxon>
        <taxon>Oomycota</taxon>
        <taxon>Peronosporomycetes</taxon>
        <taxon>Pythiales</taxon>
        <taxon>Pythiaceae</taxon>
        <taxon>Globisporangium</taxon>
    </lineage>
</organism>
<dbReference type="GO" id="GO:0004725">
    <property type="term" value="F:protein tyrosine phosphatase activity"/>
    <property type="evidence" value="ECO:0007669"/>
    <property type="project" value="UniProtKB-EC"/>
</dbReference>
<dbReference type="GO" id="GO:0005634">
    <property type="term" value="C:nucleus"/>
    <property type="evidence" value="ECO:0007669"/>
    <property type="project" value="TreeGrafter"/>
</dbReference>
<dbReference type="InterPro" id="IPR000751">
    <property type="entry name" value="MPI_Phosphatase"/>
</dbReference>
<reference evidence="9" key="2">
    <citation type="submission" date="2010-04" db="EMBL/GenBank/DDBJ databases">
        <authorList>
            <person name="Buell R."/>
            <person name="Hamilton J."/>
            <person name="Hostetler J."/>
        </authorList>
    </citation>
    <scope>NUCLEOTIDE SEQUENCE [LARGE SCALE GENOMIC DNA]</scope>
    <source>
        <strain evidence="9">DAOM:BR144</strain>
    </source>
</reference>
<dbReference type="InterPro" id="IPR036873">
    <property type="entry name" value="Rhodanese-like_dom_sf"/>
</dbReference>
<sequence length="129" mass="14859">MSVRYLERISATELVETLRSPTARRPLIIDVRDTDFVGGHIRSAVNLPEENFIEDDDVDALVEKYKDEDTIVFHCMMSQIRGPSCARRFLSRMAVVLENEDKKPNVRVLAGGYQHFSRIYKDDADLIEK</sequence>
<reference evidence="8" key="3">
    <citation type="submission" date="2015-02" db="UniProtKB">
        <authorList>
            <consortium name="EnsemblProtists"/>
        </authorList>
    </citation>
    <scope>IDENTIFICATION</scope>
    <source>
        <strain evidence="8">DAOM BR144</strain>
    </source>
</reference>
<dbReference type="eggNOG" id="KOG3772">
    <property type="taxonomic scope" value="Eukaryota"/>
</dbReference>
<dbReference type="EMBL" id="GL376560">
    <property type="status" value="NOT_ANNOTATED_CDS"/>
    <property type="molecule type" value="Genomic_DNA"/>
</dbReference>
<evidence type="ECO:0000259" key="7">
    <source>
        <dbReference type="PROSITE" id="PS50206"/>
    </source>
</evidence>
<keyword evidence="4" id="KW-0378">Hydrolase</keyword>
<feature type="domain" description="Rhodanese" evidence="7">
    <location>
        <begin position="22"/>
        <end position="125"/>
    </location>
</feature>
<evidence type="ECO:0000256" key="3">
    <source>
        <dbReference type="ARBA" id="ARBA00022618"/>
    </source>
</evidence>
<dbReference type="Proteomes" id="UP000019132">
    <property type="component" value="Unassembled WGS sequence"/>
</dbReference>
<dbReference type="GO" id="GO:0005737">
    <property type="term" value="C:cytoplasm"/>
    <property type="evidence" value="ECO:0007669"/>
    <property type="project" value="TreeGrafter"/>
</dbReference>
<dbReference type="EnsemblProtists" id="PYU1_T006971">
    <property type="protein sequence ID" value="PYU1_T006971"/>
    <property type="gene ID" value="PYU1_G006956"/>
</dbReference>
<reference evidence="9" key="1">
    <citation type="journal article" date="2010" name="Genome Biol.">
        <title>Genome sequence of the necrotrophic plant pathogen Pythium ultimum reveals original pathogenicity mechanisms and effector repertoire.</title>
        <authorList>
            <person name="Levesque C.A."/>
            <person name="Brouwer H."/>
            <person name="Cano L."/>
            <person name="Hamilton J.P."/>
            <person name="Holt C."/>
            <person name="Huitema E."/>
            <person name="Raffaele S."/>
            <person name="Robideau G.P."/>
            <person name="Thines M."/>
            <person name="Win J."/>
            <person name="Zerillo M.M."/>
            <person name="Beakes G.W."/>
            <person name="Boore J.L."/>
            <person name="Busam D."/>
            <person name="Dumas B."/>
            <person name="Ferriera S."/>
            <person name="Fuerstenberg S.I."/>
            <person name="Gachon C.M."/>
            <person name="Gaulin E."/>
            <person name="Govers F."/>
            <person name="Grenville-Briggs L."/>
            <person name="Horner N."/>
            <person name="Hostetler J."/>
            <person name="Jiang R.H."/>
            <person name="Johnson J."/>
            <person name="Krajaejun T."/>
            <person name="Lin H."/>
            <person name="Meijer H.J."/>
            <person name="Moore B."/>
            <person name="Morris P."/>
            <person name="Phuntmart V."/>
            <person name="Puiu D."/>
            <person name="Shetty J."/>
            <person name="Stajich J.E."/>
            <person name="Tripathy S."/>
            <person name="Wawra S."/>
            <person name="van West P."/>
            <person name="Whitty B.R."/>
            <person name="Coutinho P.M."/>
            <person name="Henrissat B."/>
            <person name="Martin F."/>
            <person name="Thomas P.D."/>
            <person name="Tyler B.M."/>
            <person name="De Vries R.P."/>
            <person name="Kamoun S."/>
            <person name="Yandell M."/>
            <person name="Tisserat N."/>
            <person name="Buell C.R."/>
        </authorList>
    </citation>
    <scope>NUCLEOTIDE SEQUENCE</scope>
    <source>
        <strain evidence="9">DAOM:BR144</strain>
    </source>
</reference>
<dbReference type="GO" id="GO:1902751">
    <property type="term" value="P:positive regulation of cell cycle G2/M phase transition"/>
    <property type="evidence" value="ECO:0007669"/>
    <property type="project" value="InterPro"/>
</dbReference>
<dbReference type="SUPFAM" id="SSF52821">
    <property type="entry name" value="Rhodanese/Cell cycle control phosphatase"/>
    <property type="match status" value="1"/>
</dbReference>
<evidence type="ECO:0000256" key="1">
    <source>
        <dbReference type="ARBA" id="ARBA00011065"/>
    </source>
</evidence>
<name>K3WPS9_GLOUD</name>
<dbReference type="PRINTS" id="PR00716">
    <property type="entry name" value="MPIPHPHTASE"/>
</dbReference>
<dbReference type="InterPro" id="IPR001763">
    <property type="entry name" value="Rhodanese-like_dom"/>
</dbReference>
<dbReference type="InParanoid" id="K3WPS9"/>
<evidence type="ECO:0000256" key="5">
    <source>
        <dbReference type="ARBA" id="ARBA00022912"/>
    </source>
</evidence>
<dbReference type="Gene3D" id="3.40.250.10">
    <property type="entry name" value="Rhodanese-like domain"/>
    <property type="match status" value="1"/>
</dbReference>
<proteinExistence type="inferred from homology"/>
<dbReference type="EC" id="3.1.3.48" evidence="2"/>
<keyword evidence="5" id="KW-0904">Protein phosphatase</keyword>
<dbReference type="PANTHER" id="PTHR10828:SF38">
    <property type="entry name" value="ARSENICAL-RESISTANCE PROTEIN 2-RELATED"/>
    <property type="match status" value="1"/>
</dbReference>
<dbReference type="VEuPathDB" id="FungiDB:PYU1_G006956"/>
<accession>K3WPS9</accession>
<protein>
    <recommendedName>
        <fullName evidence="2">protein-tyrosine-phosphatase</fullName>
        <ecNumber evidence="2">3.1.3.48</ecNumber>
    </recommendedName>
</protein>
<dbReference type="OMA" id="RCTNIPC"/>
<dbReference type="SMART" id="SM00450">
    <property type="entry name" value="RHOD"/>
    <property type="match status" value="1"/>
</dbReference>
<evidence type="ECO:0000313" key="8">
    <source>
        <dbReference type="EnsemblProtists" id="PYU1_T006971"/>
    </source>
</evidence>
<evidence type="ECO:0000256" key="4">
    <source>
        <dbReference type="ARBA" id="ARBA00022801"/>
    </source>
</evidence>
<dbReference type="AlphaFoldDB" id="K3WPS9"/>
<dbReference type="HOGENOM" id="CLU_107716_1_2_1"/>
<dbReference type="STRING" id="431595.K3WPS9"/>
<dbReference type="PROSITE" id="PS50206">
    <property type="entry name" value="RHODANESE_3"/>
    <property type="match status" value="1"/>
</dbReference>
<evidence type="ECO:0000256" key="6">
    <source>
        <dbReference type="ARBA" id="ARBA00023306"/>
    </source>
</evidence>
<keyword evidence="3" id="KW-0132">Cell division</keyword>
<keyword evidence="9" id="KW-1185">Reference proteome</keyword>